<evidence type="ECO:0000313" key="3">
    <source>
        <dbReference type="Proteomes" id="UP001163823"/>
    </source>
</evidence>
<feature type="region of interest" description="Disordered" evidence="1">
    <location>
        <begin position="136"/>
        <end position="155"/>
    </location>
</feature>
<keyword evidence="3" id="KW-1185">Reference proteome</keyword>
<feature type="compositionally biased region" description="Low complexity" evidence="1">
    <location>
        <begin position="60"/>
        <end position="70"/>
    </location>
</feature>
<keyword evidence="2" id="KW-0812">Transmembrane</keyword>
<comment type="caution">
    <text evidence="2">The sequence shown here is derived from an EMBL/GenBank/DDBJ whole genome shotgun (WGS) entry which is preliminary data.</text>
</comment>
<gene>
    <name evidence="2" type="ORF">O6P43_022996</name>
</gene>
<dbReference type="AlphaFoldDB" id="A0AAD7LGD1"/>
<feature type="compositionally biased region" description="Basic and acidic residues" evidence="1">
    <location>
        <begin position="1"/>
        <end position="13"/>
    </location>
</feature>
<proteinExistence type="predicted"/>
<dbReference type="PANTHER" id="PTHR33237:SF46">
    <property type="entry name" value="OS01G0606100 PROTEIN"/>
    <property type="match status" value="1"/>
</dbReference>
<dbReference type="EMBL" id="JARAOO010000009">
    <property type="protein sequence ID" value="KAJ7956575.1"/>
    <property type="molecule type" value="Genomic_DNA"/>
</dbReference>
<evidence type="ECO:0000256" key="1">
    <source>
        <dbReference type="SAM" id="MobiDB-lite"/>
    </source>
</evidence>
<sequence length="155" mass="17646">MIRATSPEHDSGSPKRHTKGLRMSISALFALFTKQTSRLSVTPKTKPKPNNSRIEPRSPRSPLSKPKQLLTNISSKTIPFVHHKKKNDEQTDTEDWGDGGVWQRTILMGDKCQPLDYSGVIYYDNYGKQLNEIPMRSPRASPLPGYLTRRLEQEL</sequence>
<feature type="region of interest" description="Disordered" evidence="1">
    <location>
        <begin position="37"/>
        <end position="99"/>
    </location>
</feature>
<dbReference type="PANTHER" id="PTHR33237">
    <property type="entry name" value="F2P16.13 PROTEIN-RELATED"/>
    <property type="match status" value="1"/>
</dbReference>
<dbReference type="KEGG" id="qsa:O6P43_022996"/>
<reference evidence="2" key="1">
    <citation type="journal article" date="2023" name="Science">
        <title>Elucidation of the pathway for biosynthesis of saponin adjuvants from the soapbark tree.</title>
        <authorList>
            <person name="Reed J."/>
            <person name="Orme A."/>
            <person name="El-Demerdash A."/>
            <person name="Owen C."/>
            <person name="Martin L.B.B."/>
            <person name="Misra R.C."/>
            <person name="Kikuchi S."/>
            <person name="Rejzek M."/>
            <person name="Martin A.C."/>
            <person name="Harkess A."/>
            <person name="Leebens-Mack J."/>
            <person name="Louveau T."/>
            <person name="Stephenson M.J."/>
            <person name="Osbourn A."/>
        </authorList>
    </citation>
    <scope>NUCLEOTIDE SEQUENCE</scope>
    <source>
        <strain evidence="2">S10</strain>
    </source>
</reference>
<feature type="region of interest" description="Disordered" evidence="1">
    <location>
        <begin position="1"/>
        <end position="20"/>
    </location>
</feature>
<dbReference type="Proteomes" id="UP001163823">
    <property type="component" value="Chromosome 9"/>
</dbReference>
<protein>
    <submittedName>
        <fullName evidence="2">Transmembrane protein</fullName>
    </submittedName>
</protein>
<accession>A0AAD7LGD1</accession>
<organism evidence="2 3">
    <name type="scientific">Quillaja saponaria</name>
    <name type="common">Soap bark tree</name>
    <dbReference type="NCBI Taxonomy" id="32244"/>
    <lineage>
        <taxon>Eukaryota</taxon>
        <taxon>Viridiplantae</taxon>
        <taxon>Streptophyta</taxon>
        <taxon>Embryophyta</taxon>
        <taxon>Tracheophyta</taxon>
        <taxon>Spermatophyta</taxon>
        <taxon>Magnoliopsida</taxon>
        <taxon>eudicotyledons</taxon>
        <taxon>Gunneridae</taxon>
        <taxon>Pentapetalae</taxon>
        <taxon>rosids</taxon>
        <taxon>fabids</taxon>
        <taxon>Fabales</taxon>
        <taxon>Quillajaceae</taxon>
        <taxon>Quillaja</taxon>
    </lineage>
</organism>
<feature type="compositionally biased region" description="Polar residues" evidence="1">
    <location>
        <begin position="37"/>
        <end position="53"/>
    </location>
</feature>
<keyword evidence="2" id="KW-0472">Membrane</keyword>
<evidence type="ECO:0000313" key="2">
    <source>
        <dbReference type="EMBL" id="KAJ7956575.1"/>
    </source>
</evidence>
<name>A0AAD7LGD1_QUISA</name>